<feature type="compositionally biased region" description="Polar residues" evidence="1">
    <location>
        <begin position="487"/>
        <end position="513"/>
    </location>
</feature>
<feature type="region of interest" description="Disordered" evidence="1">
    <location>
        <begin position="39"/>
        <end position="91"/>
    </location>
</feature>
<feature type="compositionally biased region" description="Basic and acidic residues" evidence="1">
    <location>
        <begin position="290"/>
        <end position="309"/>
    </location>
</feature>
<dbReference type="Gene3D" id="3.30.530.20">
    <property type="match status" value="1"/>
</dbReference>
<dbReference type="OrthoDB" id="5403181at2759"/>
<dbReference type="AlphaFoldDB" id="A0A6A5WVV3"/>
<sequence length="679" mass="75042">MAELHQALSCLRPKDYAEIPLSDLSSYLSSIFANAELIANTVPPPPNGTPYESAQRTRTDPNPATSAADITTSQVRRPAPPPEHKDAELSKSWGKPLRLGAKETATGISVYKMAGHDRHGAWFARTSVHEGLGFAKWKAAMMSEFPESVKVEGGPGEGNIRGIGGDRRLEDVVVEGVGRMEVYQLSAQFPGPTAPREFITCLLTSENCLSEASKVGNTVPRHYMVVSIPVTHPDAPIRSGLVRGQYESVEMIREIPLASPKHMSASTTDLHKYERTKSRERGHTIGFAESRGDEAKGEKIDRKEEVDVHDPETNPVEWIMITRSDPGGGIPRFMVERGTPGSIVTDAGKFLDWACTKEDFAAEEEDGKGEEIPQGSVRKSFDVPRRSFSISESNGILAGVGTSIADFRNISSTTEDTEASSGYMGAITEAVTGAINTYVPDTYNPLQRRLSQLSHISSSTESSLDSFASAEQFNTAPEGLPIDVLPTPTSSEKSIPLNGTESSASGQYSSMSKELQRIEQKRQQLREQLDQAREKQGKETQDASQRSTRDLEKAAEKQNRERKRQEEKYQKEMNKLTHRRERETKKLLIRQQKEADKNLLVKTQKEREAYRVRAEEAERLNKEMKVLVGELQRENTGLVARVGKMEGGREVLRMVKEELEGGGGRMRASSRASAASRGR</sequence>
<gene>
    <name evidence="3" type="ORF">P154DRAFT_595802</name>
</gene>
<dbReference type="Proteomes" id="UP000799779">
    <property type="component" value="Unassembled WGS sequence"/>
</dbReference>
<evidence type="ECO:0000259" key="2">
    <source>
        <dbReference type="Pfam" id="PF11274"/>
    </source>
</evidence>
<feature type="domain" description="DUF3074" evidence="2">
    <location>
        <begin position="122"/>
        <end position="354"/>
    </location>
</feature>
<feature type="region of interest" description="Disordered" evidence="1">
    <location>
        <begin position="276"/>
        <end position="309"/>
    </location>
</feature>
<evidence type="ECO:0000256" key="1">
    <source>
        <dbReference type="SAM" id="MobiDB-lite"/>
    </source>
</evidence>
<dbReference type="SUPFAM" id="SSF55961">
    <property type="entry name" value="Bet v1-like"/>
    <property type="match status" value="1"/>
</dbReference>
<accession>A0A6A5WVV3</accession>
<feature type="compositionally biased region" description="Basic and acidic residues" evidence="1">
    <location>
        <begin position="514"/>
        <end position="595"/>
    </location>
</feature>
<feature type="region of interest" description="Disordered" evidence="1">
    <location>
        <begin position="478"/>
        <end position="595"/>
    </location>
</feature>
<dbReference type="InterPro" id="IPR023393">
    <property type="entry name" value="START-like_dom_sf"/>
</dbReference>
<dbReference type="EMBL" id="ML977581">
    <property type="protein sequence ID" value="KAF2001746.1"/>
    <property type="molecule type" value="Genomic_DNA"/>
</dbReference>
<feature type="compositionally biased region" description="Polar residues" evidence="1">
    <location>
        <begin position="50"/>
        <end position="75"/>
    </location>
</feature>
<dbReference type="PANTHER" id="PTHR40370">
    <property type="entry name" value="EXPRESSED PROTEIN"/>
    <property type="match status" value="1"/>
</dbReference>
<protein>
    <recommendedName>
        <fullName evidence="2">DUF3074 domain-containing protein</fullName>
    </recommendedName>
</protein>
<reference evidence="3" key="1">
    <citation type="journal article" date="2020" name="Stud. Mycol.">
        <title>101 Dothideomycetes genomes: a test case for predicting lifestyles and emergence of pathogens.</title>
        <authorList>
            <person name="Haridas S."/>
            <person name="Albert R."/>
            <person name="Binder M."/>
            <person name="Bloem J."/>
            <person name="Labutti K."/>
            <person name="Salamov A."/>
            <person name="Andreopoulos B."/>
            <person name="Baker S."/>
            <person name="Barry K."/>
            <person name="Bills G."/>
            <person name="Bluhm B."/>
            <person name="Cannon C."/>
            <person name="Castanera R."/>
            <person name="Culley D."/>
            <person name="Daum C."/>
            <person name="Ezra D."/>
            <person name="Gonzalez J."/>
            <person name="Henrissat B."/>
            <person name="Kuo A."/>
            <person name="Liang C."/>
            <person name="Lipzen A."/>
            <person name="Lutzoni F."/>
            <person name="Magnuson J."/>
            <person name="Mondo S."/>
            <person name="Nolan M."/>
            <person name="Ohm R."/>
            <person name="Pangilinan J."/>
            <person name="Park H.-J."/>
            <person name="Ramirez L."/>
            <person name="Alfaro M."/>
            <person name="Sun H."/>
            <person name="Tritt A."/>
            <person name="Yoshinaga Y."/>
            <person name="Zwiers L.-H."/>
            <person name="Turgeon B."/>
            <person name="Goodwin S."/>
            <person name="Spatafora J."/>
            <person name="Crous P."/>
            <person name="Grigoriev I."/>
        </authorList>
    </citation>
    <scope>NUCLEOTIDE SEQUENCE</scope>
    <source>
        <strain evidence="3">CBS 123094</strain>
    </source>
</reference>
<dbReference type="Pfam" id="PF11274">
    <property type="entry name" value="DUF3074"/>
    <property type="match status" value="1"/>
</dbReference>
<proteinExistence type="predicted"/>
<keyword evidence="4" id="KW-1185">Reference proteome</keyword>
<dbReference type="CDD" id="cd08864">
    <property type="entry name" value="SRPBCC_DUF3074"/>
    <property type="match status" value="1"/>
</dbReference>
<feature type="compositionally biased region" description="Low complexity" evidence="1">
    <location>
        <begin position="666"/>
        <end position="679"/>
    </location>
</feature>
<organism evidence="3 4">
    <name type="scientific">Amniculicola lignicola CBS 123094</name>
    <dbReference type="NCBI Taxonomy" id="1392246"/>
    <lineage>
        <taxon>Eukaryota</taxon>
        <taxon>Fungi</taxon>
        <taxon>Dikarya</taxon>
        <taxon>Ascomycota</taxon>
        <taxon>Pezizomycotina</taxon>
        <taxon>Dothideomycetes</taxon>
        <taxon>Pleosporomycetidae</taxon>
        <taxon>Pleosporales</taxon>
        <taxon>Amniculicolaceae</taxon>
        <taxon>Amniculicola</taxon>
    </lineage>
</organism>
<evidence type="ECO:0000313" key="3">
    <source>
        <dbReference type="EMBL" id="KAF2001746.1"/>
    </source>
</evidence>
<dbReference type="PANTHER" id="PTHR40370:SF1">
    <property type="entry name" value="DUF3074 DOMAIN-CONTAINING PROTEIN"/>
    <property type="match status" value="1"/>
</dbReference>
<evidence type="ECO:0000313" key="4">
    <source>
        <dbReference type="Proteomes" id="UP000799779"/>
    </source>
</evidence>
<dbReference type="InterPro" id="IPR024500">
    <property type="entry name" value="DUF3074"/>
</dbReference>
<name>A0A6A5WVV3_9PLEO</name>
<feature type="region of interest" description="Disordered" evidence="1">
    <location>
        <begin position="658"/>
        <end position="679"/>
    </location>
</feature>